<protein>
    <submittedName>
        <fullName evidence="4">Zinc-binding dehydrogenase</fullName>
    </submittedName>
</protein>
<keyword evidence="5" id="KW-1185">Reference proteome</keyword>
<dbReference type="InterPro" id="IPR013149">
    <property type="entry name" value="ADH-like_C"/>
</dbReference>
<dbReference type="SMART" id="SM00829">
    <property type="entry name" value="PKS_ER"/>
    <property type="match status" value="1"/>
</dbReference>
<dbReference type="InterPro" id="IPR011032">
    <property type="entry name" value="GroES-like_sf"/>
</dbReference>
<dbReference type="SUPFAM" id="SSF51735">
    <property type="entry name" value="NAD(P)-binding Rossmann-fold domains"/>
    <property type="match status" value="1"/>
</dbReference>
<gene>
    <name evidence="4" type="ORF">QTN89_28535</name>
</gene>
<dbReference type="Pfam" id="PF08240">
    <property type="entry name" value="ADH_N"/>
    <property type="match status" value="1"/>
</dbReference>
<feature type="domain" description="Enoyl reductase (ER)" evidence="3">
    <location>
        <begin position="19"/>
        <end position="331"/>
    </location>
</feature>
<evidence type="ECO:0000256" key="1">
    <source>
        <dbReference type="ARBA" id="ARBA00022857"/>
    </source>
</evidence>
<dbReference type="InterPro" id="IPR036291">
    <property type="entry name" value="NAD(P)-bd_dom_sf"/>
</dbReference>
<reference evidence="4 5" key="1">
    <citation type="submission" date="2023-06" db="EMBL/GenBank/DDBJ databases">
        <title>Roseiconus lacunae JC819 isolated from Gulf of Mannar region, Tamil Nadu.</title>
        <authorList>
            <person name="Pk S."/>
            <person name="Ch S."/>
            <person name="Ch V.R."/>
        </authorList>
    </citation>
    <scope>NUCLEOTIDE SEQUENCE [LARGE SCALE GENOMIC DNA]</scope>
    <source>
        <strain evidence="4 5">JC819</strain>
    </source>
</reference>
<accession>A0ABT7PSF6</accession>
<dbReference type="Proteomes" id="UP001239462">
    <property type="component" value="Unassembled WGS sequence"/>
</dbReference>
<dbReference type="PANTHER" id="PTHR48106:SF13">
    <property type="entry name" value="QUINONE OXIDOREDUCTASE-RELATED"/>
    <property type="match status" value="1"/>
</dbReference>
<dbReference type="SUPFAM" id="SSF50129">
    <property type="entry name" value="GroES-like"/>
    <property type="match status" value="1"/>
</dbReference>
<dbReference type="Gene3D" id="3.90.180.10">
    <property type="entry name" value="Medium-chain alcohol dehydrogenases, catalytic domain"/>
    <property type="match status" value="1"/>
</dbReference>
<dbReference type="PANTHER" id="PTHR48106">
    <property type="entry name" value="QUINONE OXIDOREDUCTASE PIG3-RELATED"/>
    <property type="match status" value="1"/>
</dbReference>
<organism evidence="4 5">
    <name type="scientific">Roseiconus lacunae</name>
    <dbReference type="NCBI Taxonomy" id="2605694"/>
    <lineage>
        <taxon>Bacteria</taxon>
        <taxon>Pseudomonadati</taxon>
        <taxon>Planctomycetota</taxon>
        <taxon>Planctomycetia</taxon>
        <taxon>Pirellulales</taxon>
        <taxon>Pirellulaceae</taxon>
        <taxon>Roseiconus</taxon>
    </lineage>
</organism>
<keyword evidence="1" id="KW-0521">NADP</keyword>
<evidence type="ECO:0000313" key="4">
    <source>
        <dbReference type="EMBL" id="MDM4019434.1"/>
    </source>
</evidence>
<dbReference type="RefSeq" id="WP_289167566.1">
    <property type="nucleotide sequence ID" value="NZ_JASZZN010000052.1"/>
</dbReference>
<proteinExistence type="predicted"/>
<dbReference type="Pfam" id="PF00107">
    <property type="entry name" value="ADH_zinc_N"/>
    <property type="match status" value="1"/>
</dbReference>
<feature type="non-terminal residue" evidence="4">
    <location>
        <position position="1"/>
    </location>
</feature>
<evidence type="ECO:0000256" key="2">
    <source>
        <dbReference type="ARBA" id="ARBA00023002"/>
    </source>
</evidence>
<keyword evidence="2" id="KW-0560">Oxidoreductase</keyword>
<evidence type="ECO:0000313" key="5">
    <source>
        <dbReference type="Proteomes" id="UP001239462"/>
    </source>
</evidence>
<comment type="caution">
    <text evidence="4">The sequence shown here is derived from an EMBL/GenBank/DDBJ whole genome shotgun (WGS) entry which is preliminary data.</text>
</comment>
<dbReference type="InterPro" id="IPR020843">
    <property type="entry name" value="ER"/>
</dbReference>
<dbReference type="EMBL" id="JASZZN010000052">
    <property type="protein sequence ID" value="MDM4019434.1"/>
    <property type="molecule type" value="Genomic_DNA"/>
</dbReference>
<sequence length="334" mass="35929">QQEDQRMCTTDAWCWGAPGEPSTLSQRTVDLGSLGARDVLVENQAIAFNPVDWKLVEHGHRDWKPGQVPGVDGMGRIAAIGDEVRHLRIGTRVAYHTDLRGHGSFAKHTAVPARAVMAVPSALTDEVAASMPCPGLTAWQALSKLPDVAGETLLIAGAAGSVGQFATRLALQQNARVFASASARHHEWLRKLGVQAVADYHDSDWIDQLRKANGGQSFGSIIDLVSAEQAANLVDHLGYYGHIVAVLGRVDPNPLPAFGRCVSLHEIALGAAHQHASDQQWHELVHAGESILDQLTSGAFAAPPIKTGHFDELSTFLSEYKNEGQGKKYIVTVD</sequence>
<dbReference type="CDD" id="cd08271">
    <property type="entry name" value="MDR5"/>
    <property type="match status" value="1"/>
</dbReference>
<evidence type="ECO:0000259" key="3">
    <source>
        <dbReference type="SMART" id="SM00829"/>
    </source>
</evidence>
<name>A0ABT7PSF6_9BACT</name>
<dbReference type="InterPro" id="IPR013154">
    <property type="entry name" value="ADH-like_N"/>
</dbReference>
<dbReference type="Gene3D" id="3.40.50.720">
    <property type="entry name" value="NAD(P)-binding Rossmann-like Domain"/>
    <property type="match status" value="1"/>
</dbReference>